<name>A0A6A6WD20_9PEZI</name>
<dbReference type="Proteomes" id="UP000799437">
    <property type="component" value="Unassembled WGS sequence"/>
</dbReference>
<evidence type="ECO:0000313" key="1">
    <source>
        <dbReference type="EMBL" id="KAF2759860.1"/>
    </source>
</evidence>
<keyword evidence="2" id="KW-1185">Reference proteome</keyword>
<dbReference type="GeneID" id="54484750"/>
<proteinExistence type="predicted"/>
<dbReference type="Gene3D" id="6.10.110.10">
    <property type="match status" value="1"/>
</dbReference>
<sequence>MESILAAGKTVGDYIVENPGRTALYAAQGVAIIAPSVVFTPVLGAVGFGVAGPIANSIAAGCQTATTATGSIFAVAQSAAMGGAGTATAGLITQGVIVGGNAVVRGGQLAARFWRWA</sequence>
<accession>A0A6A6WD20</accession>
<dbReference type="OrthoDB" id="440424at2759"/>
<evidence type="ECO:0000313" key="2">
    <source>
        <dbReference type="Proteomes" id="UP000799437"/>
    </source>
</evidence>
<dbReference type="InterPro" id="IPR038213">
    <property type="entry name" value="IFI6/IFI27-like_sf"/>
</dbReference>
<organism evidence="1 2">
    <name type="scientific">Pseudovirgaria hyperparasitica</name>
    <dbReference type="NCBI Taxonomy" id="470096"/>
    <lineage>
        <taxon>Eukaryota</taxon>
        <taxon>Fungi</taxon>
        <taxon>Dikarya</taxon>
        <taxon>Ascomycota</taxon>
        <taxon>Pezizomycotina</taxon>
        <taxon>Dothideomycetes</taxon>
        <taxon>Dothideomycetes incertae sedis</taxon>
        <taxon>Acrospermales</taxon>
        <taxon>Acrospermaceae</taxon>
        <taxon>Pseudovirgaria</taxon>
    </lineage>
</organism>
<dbReference type="AlphaFoldDB" id="A0A6A6WD20"/>
<dbReference type="RefSeq" id="XP_033602311.1">
    <property type="nucleotide sequence ID" value="XM_033743696.1"/>
</dbReference>
<protein>
    <submittedName>
        <fullName evidence="1">Uncharacterized protein</fullName>
    </submittedName>
</protein>
<gene>
    <name evidence="1" type="ORF">EJ05DRAFT_474907</name>
</gene>
<reference evidence="1" key="1">
    <citation type="journal article" date="2020" name="Stud. Mycol.">
        <title>101 Dothideomycetes genomes: a test case for predicting lifestyles and emergence of pathogens.</title>
        <authorList>
            <person name="Haridas S."/>
            <person name="Albert R."/>
            <person name="Binder M."/>
            <person name="Bloem J."/>
            <person name="Labutti K."/>
            <person name="Salamov A."/>
            <person name="Andreopoulos B."/>
            <person name="Baker S."/>
            <person name="Barry K."/>
            <person name="Bills G."/>
            <person name="Bluhm B."/>
            <person name="Cannon C."/>
            <person name="Castanera R."/>
            <person name="Culley D."/>
            <person name="Daum C."/>
            <person name="Ezra D."/>
            <person name="Gonzalez J."/>
            <person name="Henrissat B."/>
            <person name="Kuo A."/>
            <person name="Liang C."/>
            <person name="Lipzen A."/>
            <person name="Lutzoni F."/>
            <person name="Magnuson J."/>
            <person name="Mondo S."/>
            <person name="Nolan M."/>
            <person name="Ohm R."/>
            <person name="Pangilinan J."/>
            <person name="Park H.-J."/>
            <person name="Ramirez L."/>
            <person name="Alfaro M."/>
            <person name="Sun H."/>
            <person name="Tritt A."/>
            <person name="Yoshinaga Y."/>
            <person name="Zwiers L.-H."/>
            <person name="Turgeon B."/>
            <person name="Goodwin S."/>
            <person name="Spatafora J."/>
            <person name="Crous P."/>
            <person name="Grigoriev I."/>
        </authorList>
    </citation>
    <scope>NUCLEOTIDE SEQUENCE</scope>
    <source>
        <strain evidence="1">CBS 121739</strain>
    </source>
</reference>
<dbReference type="EMBL" id="ML996569">
    <property type="protein sequence ID" value="KAF2759860.1"/>
    <property type="molecule type" value="Genomic_DNA"/>
</dbReference>